<dbReference type="RefSeq" id="WP_245713320.1">
    <property type="nucleotide sequence ID" value="NZ_JBEYBD010000007.1"/>
</dbReference>
<feature type="region of interest" description="Disordered" evidence="6">
    <location>
        <begin position="1"/>
        <end position="20"/>
    </location>
</feature>
<evidence type="ECO:0000256" key="7">
    <source>
        <dbReference type="SAM" id="Phobius"/>
    </source>
</evidence>
<organism evidence="9 10">
    <name type="scientific">Nocardia rhamnosiphila</name>
    <dbReference type="NCBI Taxonomy" id="426716"/>
    <lineage>
        <taxon>Bacteria</taxon>
        <taxon>Bacillati</taxon>
        <taxon>Actinomycetota</taxon>
        <taxon>Actinomycetes</taxon>
        <taxon>Mycobacteriales</taxon>
        <taxon>Nocardiaceae</taxon>
        <taxon>Nocardia</taxon>
    </lineage>
</organism>
<dbReference type="Pfam" id="PF01061">
    <property type="entry name" value="ABC2_membrane"/>
    <property type="match status" value="1"/>
</dbReference>
<keyword evidence="4 7" id="KW-0472">Membrane</keyword>
<feature type="transmembrane region" description="Helical" evidence="7">
    <location>
        <begin position="151"/>
        <end position="170"/>
    </location>
</feature>
<accession>A0ABV2WMT8</accession>
<evidence type="ECO:0000256" key="5">
    <source>
        <dbReference type="ARBA" id="ARBA00023251"/>
    </source>
</evidence>
<dbReference type="GeneID" id="96245972"/>
<dbReference type="EMBL" id="JBEYBF010000005">
    <property type="protein sequence ID" value="MEU1952196.1"/>
    <property type="molecule type" value="Genomic_DNA"/>
</dbReference>
<evidence type="ECO:0000256" key="3">
    <source>
        <dbReference type="ARBA" id="ARBA00022989"/>
    </source>
</evidence>
<comment type="subcellular location">
    <subcellularLocation>
        <location evidence="1">Membrane</location>
        <topology evidence="1">Multi-pass membrane protein</topology>
    </subcellularLocation>
</comment>
<evidence type="ECO:0000256" key="1">
    <source>
        <dbReference type="ARBA" id="ARBA00004141"/>
    </source>
</evidence>
<dbReference type="InterPro" id="IPR000412">
    <property type="entry name" value="ABC_2_transport"/>
</dbReference>
<comment type="caution">
    <text evidence="9">The sequence shown here is derived from an EMBL/GenBank/DDBJ whole genome shotgun (WGS) entry which is preliminary data.</text>
</comment>
<keyword evidence="10" id="KW-1185">Reference proteome</keyword>
<dbReference type="PIRSF" id="PIRSF006648">
    <property type="entry name" value="DrrB"/>
    <property type="match status" value="1"/>
</dbReference>
<evidence type="ECO:0000313" key="9">
    <source>
        <dbReference type="EMBL" id="MEU1952196.1"/>
    </source>
</evidence>
<protein>
    <submittedName>
        <fullName evidence="9">ABC transporter permease</fullName>
    </submittedName>
</protein>
<keyword evidence="5" id="KW-0046">Antibiotic resistance</keyword>
<sequence>MSESGPEAVAKRDHAGPSLMPGKHGMSVLVASPAAQPPVQDLEVAPGVQWAALSERSIRAAVREGDLILAFAAPLTFFVCFYVPLRKSVEAGGVDYAQYLLPLIVVHAMFFSSMFAGDRAAREVAGGMGTRLRAMPVAAWVPPAARVSANLARAITAICGALVIGTLFGFRFHGVVPALVFLALVLGFGVAMMLATDALGTATANPQVGATVLFVPQLLLVMISTGFVPAEGFPGWIQPFVRNQPVSQVADALRGLADGRYPEGLPVAVVWVAGLLVAGAALAVWTERKRR</sequence>
<keyword evidence="2 7" id="KW-0812">Transmembrane</keyword>
<evidence type="ECO:0000313" key="10">
    <source>
        <dbReference type="Proteomes" id="UP001550628"/>
    </source>
</evidence>
<feature type="transmembrane region" description="Helical" evidence="7">
    <location>
        <begin position="208"/>
        <end position="230"/>
    </location>
</feature>
<evidence type="ECO:0000256" key="4">
    <source>
        <dbReference type="ARBA" id="ARBA00023136"/>
    </source>
</evidence>
<feature type="transmembrane region" description="Helical" evidence="7">
    <location>
        <begin position="97"/>
        <end position="116"/>
    </location>
</feature>
<evidence type="ECO:0000256" key="6">
    <source>
        <dbReference type="SAM" id="MobiDB-lite"/>
    </source>
</evidence>
<dbReference type="InterPro" id="IPR051784">
    <property type="entry name" value="Nod_factor_ABC_transporter"/>
</dbReference>
<dbReference type="PANTHER" id="PTHR43229">
    <property type="entry name" value="NODULATION PROTEIN J"/>
    <property type="match status" value="1"/>
</dbReference>
<dbReference type="PANTHER" id="PTHR43229:SF2">
    <property type="entry name" value="NODULATION PROTEIN J"/>
    <property type="match status" value="1"/>
</dbReference>
<dbReference type="Proteomes" id="UP001550628">
    <property type="component" value="Unassembled WGS sequence"/>
</dbReference>
<feature type="transmembrane region" description="Helical" evidence="7">
    <location>
        <begin position="176"/>
        <end position="196"/>
    </location>
</feature>
<name>A0ABV2WMT8_9NOCA</name>
<keyword evidence="3 7" id="KW-1133">Transmembrane helix</keyword>
<feature type="transmembrane region" description="Helical" evidence="7">
    <location>
        <begin position="265"/>
        <end position="285"/>
    </location>
</feature>
<feature type="domain" description="ABC-2 type transporter transmembrane" evidence="8">
    <location>
        <begin position="49"/>
        <end position="255"/>
    </location>
</feature>
<evidence type="ECO:0000256" key="2">
    <source>
        <dbReference type="ARBA" id="ARBA00022692"/>
    </source>
</evidence>
<reference evidence="9 10" key="1">
    <citation type="submission" date="2024-06" db="EMBL/GenBank/DDBJ databases">
        <title>The Natural Products Discovery Center: Release of the First 8490 Sequenced Strains for Exploring Actinobacteria Biosynthetic Diversity.</title>
        <authorList>
            <person name="Kalkreuter E."/>
            <person name="Kautsar S.A."/>
            <person name="Yang D."/>
            <person name="Bader C.D."/>
            <person name="Teijaro C.N."/>
            <person name="Fluegel L."/>
            <person name="Davis C.M."/>
            <person name="Simpson J.R."/>
            <person name="Lauterbach L."/>
            <person name="Steele A.D."/>
            <person name="Gui C."/>
            <person name="Meng S."/>
            <person name="Li G."/>
            <person name="Viehrig K."/>
            <person name="Ye F."/>
            <person name="Su P."/>
            <person name="Kiefer A.F."/>
            <person name="Nichols A."/>
            <person name="Cepeda A.J."/>
            <person name="Yan W."/>
            <person name="Fan B."/>
            <person name="Jiang Y."/>
            <person name="Adhikari A."/>
            <person name="Zheng C.-J."/>
            <person name="Schuster L."/>
            <person name="Cowan T.M."/>
            <person name="Smanski M.J."/>
            <person name="Chevrette M.G."/>
            <person name="De Carvalho L.P.S."/>
            <person name="Shen B."/>
        </authorList>
    </citation>
    <scope>NUCLEOTIDE SEQUENCE [LARGE SCALE GENOMIC DNA]</scope>
    <source>
        <strain evidence="9 10">NPDC019708</strain>
    </source>
</reference>
<feature type="transmembrane region" description="Helical" evidence="7">
    <location>
        <begin position="67"/>
        <end position="85"/>
    </location>
</feature>
<evidence type="ECO:0000259" key="8">
    <source>
        <dbReference type="Pfam" id="PF01061"/>
    </source>
</evidence>
<proteinExistence type="predicted"/>
<gene>
    <name evidence="9" type="ORF">ABZ510_10060</name>
</gene>
<dbReference type="InterPro" id="IPR013525">
    <property type="entry name" value="ABC2_TM"/>
</dbReference>